<sequence>MKQKNYGMTPRIHFEVALLRDSWRSVDSRGFTHRQYFHAGSMPLSWVQIG</sequence>
<reference evidence="1 2" key="1">
    <citation type="submission" date="2020-08" db="EMBL/GenBank/DDBJ databases">
        <title>Genomic Encyclopedia of Type Strains, Phase III (KMG-III): the genomes of soil and plant-associated and newly described type strains.</title>
        <authorList>
            <person name="Whitman W."/>
        </authorList>
    </citation>
    <scope>NUCLEOTIDE SEQUENCE [LARGE SCALE GENOMIC DNA]</scope>
    <source>
        <strain evidence="1 2">CECT 8693</strain>
    </source>
</reference>
<organism evidence="1 2">
    <name type="scientific">Fontibacillus solani</name>
    <dbReference type="NCBI Taxonomy" id="1572857"/>
    <lineage>
        <taxon>Bacteria</taxon>
        <taxon>Bacillati</taxon>
        <taxon>Bacillota</taxon>
        <taxon>Bacilli</taxon>
        <taxon>Bacillales</taxon>
        <taxon>Paenibacillaceae</taxon>
        <taxon>Fontibacillus</taxon>
    </lineage>
</organism>
<evidence type="ECO:0000313" key="2">
    <source>
        <dbReference type="Proteomes" id="UP000567067"/>
    </source>
</evidence>
<name>A0A7W3XR18_9BACL</name>
<dbReference type="EMBL" id="JACJIP010000007">
    <property type="protein sequence ID" value="MBA9085069.1"/>
    <property type="molecule type" value="Genomic_DNA"/>
</dbReference>
<accession>A0A7W3XR18</accession>
<dbReference type="RefSeq" id="WP_182535014.1">
    <property type="nucleotide sequence ID" value="NZ_JACJIP010000007.1"/>
</dbReference>
<keyword evidence="2" id="KW-1185">Reference proteome</keyword>
<dbReference type="Proteomes" id="UP000567067">
    <property type="component" value="Unassembled WGS sequence"/>
</dbReference>
<comment type="caution">
    <text evidence="1">The sequence shown here is derived from an EMBL/GenBank/DDBJ whole genome shotgun (WGS) entry which is preliminary data.</text>
</comment>
<gene>
    <name evidence="1" type="ORF">FHR92_001531</name>
</gene>
<evidence type="ECO:0000313" key="1">
    <source>
        <dbReference type="EMBL" id="MBA9085069.1"/>
    </source>
</evidence>
<proteinExistence type="predicted"/>
<protein>
    <submittedName>
        <fullName evidence="1">Uncharacterized protein</fullName>
    </submittedName>
</protein>
<dbReference type="AlphaFoldDB" id="A0A7W3XR18"/>